<evidence type="ECO:0000313" key="1">
    <source>
        <dbReference type="EMBL" id="GAA3863177.1"/>
    </source>
</evidence>
<name>A0ABP7K2A0_9ACTN</name>
<protein>
    <submittedName>
        <fullName evidence="1">Uncharacterized protein</fullName>
    </submittedName>
</protein>
<sequence length="116" mass="12851">MAIRPSIAWRDEVARNPASEELYAPAMLRATEAALASFEEDARSVGGASDEPVLAAVERVVEQLNVIDEEHGTYCTIEREDLCDYIDDVLTEQGVDVAALLARQDMAEPTERWREG</sequence>
<accession>A0ABP7K2A0</accession>
<keyword evidence="2" id="KW-1185">Reference proteome</keyword>
<dbReference type="Proteomes" id="UP001501563">
    <property type="component" value="Unassembled WGS sequence"/>
</dbReference>
<dbReference type="RefSeq" id="WP_345548400.1">
    <property type="nucleotide sequence ID" value="NZ_BAAAZA010000007.1"/>
</dbReference>
<proteinExistence type="predicted"/>
<organism evidence="1 2">
    <name type="scientific">Streptomyces lannensis</name>
    <dbReference type="NCBI Taxonomy" id="766498"/>
    <lineage>
        <taxon>Bacteria</taxon>
        <taxon>Bacillati</taxon>
        <taxon>Actinomycetota</taxon>
        <taxon>Actinomycetes</taxon>
        <taxon>Kitasatosporales</taxon>
        <taxon>Streptomycetaceae</taxon>
        <taxon>Streptomyces</taxon>
    </lineage>
</organism>
<comment type="caution">
    <text evidence="1">The sequence shown here is derived from an EMBL/GenBank/DDBJ whole genome shotgun (WGS) entry which is preliminary data.</text>
</comment>
<gene>
    <name evidence="1" type="ORF">GCM10022207_28860</name>
</gene>
<evidence type="ECO:0000313" key="2">
    <source>
        <dbReference type="Proteomes" id="UP001501563"/>
    </source>
</evidence>
<reference evidence="2" key="1">
    <citation type="journal article" date="2019" name="Int. J. Syst. Evol. Microbiol.">
        <title>The Global Catalogue of Microorganisms (GCM) 10K type strain sequencing project: providing services to taxonomists for standard genome sequencing and annotation.</title>
        <authorList>
            <consortium name="The Broad Institute Genomics Platform"/>
            <consortium name="The Broad Institute Genome Sequencing Center for Infectious Disease"/>
            <person name="Wu L."/>
            <person name="Ma J."/>
        </authorList>
    </citation>
    <scope>NUCLEOTIDE SEQUENCE [LARGE SCALE GENOMIC DNA]</scope>
    <source>
        <strain evidence="2">JCM 16578</strain>
    </source>
</reference>
<dbReference type="EMBL" id="BAAAZA010000007">
    <property type="protein sequence ID" value="GAA3863177.1"/>
    <property type="molecule type" value="Genomic_DNA"/>
</dbReference>